<dbReference type="eggNOG" id="ENOG502S3FG">
    <property type="taxonomic scope" value="Eukaryota"/>
</dbReference>
<feature type="region of interest" description="Disordered" evidence="2">
    <location>
        <begin position="67"/>
        <end position="90"/>
    </location>
</feature>
<evidence type="ECO:0000256" key="2">
    <source>
        <dbReference type="SAM" id="MobiDB-lite"/>
    </source>
</evidence>
<comment type="caution">
    <text evidence="4">The sequence shown here is derived from an EMBL/GenBank/DDBJ whole genome shotgun (WGS) entry which is preliminary data.</text>
</comment>
<dbReference type="PANTHER" id="PTHR47655">
    <property type="entry name" value="QUINIC ACID UTILIZATION ACTIVATOR"/>
    <property type="match status" value="1"/>
</dbReference>
<evidence type="ECO:0000256" key="1">
    <source>
        <dbReference type="ARBA" id="ARBA00023242"/>
    </source>
</evidence>
<dbReference type="OrthoDB" id="3364175at2759"/>
<reference evidence="4 5" key="1">
    <citation type="submission" date="2013-03" db="EMBL/GenBank/DDBJ databases">
        <title>The Genome Sequence of Cladophialophora yegresii CBS 114405.</title>
        <authorList>
            <consortium name="The Broad Institute Genomics Platform"/>
            <person name="Cuomo C."/>
            <person name="de Hoog S."/>
            <person name="Gorbushina A."/>
            <person name="Walker B."/>
            <person name="Young S.K."/>
            <person name="Zeng Q."/>
            <person name="Gargeya S."/>
            <person name="Fitzgerald M."/>
            <person name="Haas B."/>
            <person name="Abouelleil A."/>
            <person name="Allen A.W."/>
            <person name="Alvarado L."/>
            <person name="Arachchi H.M."/>
            <person name="Berlin A.M."/>
            <person name="Chapman S.B."/>
            <person name="Gainer-Dewar J."/>
            <person name="Goldberg J."/>
            <person name="Griggs A."/>
            <person name="Gujja S."/>
            <person name="Hansen M."/>
            <person name="Howarth C."/>
            <person name="Imamovic A."/>
            <person name="Ireland A."/>
            <person name="Larimer J."/>
            <person name="McCowan C."/>
            <person name="Murphy C."/>
            <person name="Pearson M."/>
            <person name="Poon T.W."/>
            <person name="Priest M."/>
            <person name="Roberts A."/>
            <person name="Saif S."/>
            <person name="Shea T."/>
            <person name="Sisk P."/>
            <person name="Sykes S."/>
            <person name="Wortman J."/>
            <person name="Nusbaum C."/>
            <person name="Birren B."/>
        </authorList>
    </citation>
    <scope>NUCLEOTIDE SEQUENCE [LARGE SCALE GENOMIC DNA]</scope>
    <source>
        <strain evidence="4 5">CBS 114405</strain>
    </source>
</reference>
<protein>
    <recommendedName>
        <fullName evidence="3">Xylanolytic transcriptional activator regulatory domain-containing protein</fullName>
    </recommendedName>
</protein>
<dbReference type="Proteomes" id="UP000019473">
    <property type="component" value="Unassembled WGS sequence"/>
</dbReference>
<evidence type="ECO:0000313" key="4">
    <source>
        <dbReference type="EMBL" id="EXJ63920.1"/>
    </source>
</evidence>
<feature type="domain" description="Xylanolytic transcriptional activator regulatory" evidence="3">
    <location>
        <begin position="175"/>
        <end position="424"/>
    </location>
</feature>
<name>W9WG05_9EURO</name>
<dbReference type="GO" id="GO:0045944">
    <property type="term" value="P:positive regulation of transcription by RNA polymerase II"/>
    <property type="evidence" value="ECO:0007669"/>
    <property type="project" value="TreeGrafter"/>
</dbReference>
<dbReference type="STRING" id="1182544.W9WG05"/>
<feature type="compositionally biased region" description="Basic and acidic residues" evidence="2">
    <location>
        <begin position="67"/>
        <end position="80"/>
    </location>
</feature>
<dbReference type="GO" id="GO:0003700">
    <property type="term" value="F:DNA-binding transcription factor activity"/>
    <property type="evidence" value="ECO:0007669"/>
    <property type="project" value="TreeGrafter"/>
</dbReference>
<dbReference type="GO" id="GO:0008270">
    <property type="term" value="F:zinc ion binding"/>
    <property type="evidence" value="ECO:0007669"/>
    <property type="project" value="InterPro"/>
</dbReference>
<dbReference type="InterPro" id="IPR052783">
    <property type="entry name" value="Metabolic/Drug-Res_Regulator"/>
</dbReference>
<keyword evidence="5" id="KW-1185">Reference proteome</keyword>
<organism evidence="4 5">
    <name type="scientific">Cladophialophora yegresii CBS 114405</name>
    <dbReference type="NCBI Taxonomy" id="1182544"/>
    <lineage>
        <taxon>Eukaryota</taxon>
        <taxon>Fungi</taxon>
        <taxon>Dikarya</taxon>
        <taxon>Ascomycota</taxon>
        <taxon>Pezizomycotina</taxon>
        <taxon>Eurotiomycetes</taxon>
        <taxon>Chaetothyriomycetidae</taxon>
        <taxon>Chaetothyriales</taxon>
        <taxon>Herpotrichiellaceae</taxon>
        <taxon>Cladophialophora</taxon>
    </lineage>
</organism>
<sequence>MEKLWAVMLQKVDGLDKAVRRVVEEREDELLHIWNHQKFGDELHTFWKDSSVLTDLEKLLSRIDHGPQQDLKRKRDREDSGMLPASTSNPEKALALTSDFKVTELSTVTQSTAPAHVGLTDQLLWQRPQTGPNHTNLELPAPIDVYVGRPEIPPLVSRDLAPEKVPLPPTASMLLDQYFTYTHCCFPILDRPYVLRKFYEHTRPRNPVHLDNGDLACLWAICAYSQQQTKHLGLQPSIGPGASVANMRARARDLIPPESGPFAINHVQALLLLALLDVGLGDWTSAWMLTGYAVRAFLDTQDAHFPQQHGRALTSAASFLAGQGNDPGSHRNPTDVRQQRWQAVLQGCFILETVVSLRLRRTPHLRRSQFNLNSVQLIDEDGHEEWEPWLVNGGARPPSHEPAFAISCFNRLTELCAIANEAADIIFYGVDPGASSTQPVWHQLHALSERYCFTVAEVERRPPHQMLLQACHFIVESALLRTTHDIPQNPAPRCREILELFEQSWNLPEKCGIPSILVAFCHLLGPSAIWGNFAETRSRLSISWPGFSSSDAGGIDSMSAGAPSLSAHNSASVNSPLLPISPFGFQPHPTLLGSTTRHAERPVSVGYQGGMSYNNALQLQQQPEPPASDYGGMSIDIPGQDQMDVGLEKQMAVGLGTSPSFDGDEIDALFHEMAQLDTTQWTVNRTQGLKDFGFADDSTFQAFCNDPDRLMLSEGYMGPAFNGGSLASGGQAVAARGDDAQLGRMSFEDIFR</sequence>
<evidence type="ECO:0000259" key="3">
    <source>
        <dbReference type="Pfam" id="PF04082"/>
    </source>
</evidence>
<dbReference type="InterPro" id="IPR007219">
    <property type="entry name" value="XnlR_reg_dom"/>
</dbReference>
<dbReference type="EMBL" id="AMGW01000001">
    <property type="protein sequence ID" value="EXJ63920.1"/>
    <property type="molecule type" value="Genomic_DNA"/>
</dbReference>
<dbReference type="GO" id="GO:0006351">
    <property type="term" value="P:DNA-templated transcription"/>
    <property type="evidence" value="ECO:0007669"/>
    <property type="project" value="InterPro"/>
</dbReference>
<keyword evidence="1" id="KW-0539">Nucleus</keyword>
<dbReference type="VEuPathDB" id="FungiDB:A1O7_00255"/>
<dbReference type="PANTHER" id="PTHR47655:SF2">
    <property type="entry name" value="QUINIC ACID UTILIZATION ACTIVATOR"/>
    <property type="match status" value="1"/>
</dbReference>
<dbReference type="CDD" id="cd12148">
    <property type="entry name" value="fungal_TF_MHR"/>
    <property type="match status" value="1"/>
</dbReference>
<evidence type="ECO:0000313" key="5">
    <source>
        <dbReference type="Proteomes" id="UP000019473"/>
    </source>
</evidence>
<dbReference type="AlphaFoldDB" id="W9WG05"/>
<dbReference type="GO" id="GO:0003677">
    <property type="term" value="F:DNA binding"/>
    <property type="evidence" value="ECO:0007669"/>
    <property type="project" value="InterPro"/>
</dbReference>
<dbReference type="HOGENOM" id="CLU_007607_1_0_1"/>
<proteinExistence type="predicted"/>
<dbReference type="Pfam" id="PF04082">
    <property type="entry name" value="Fungal_trans"/>
    <property type="match status" value="1"/>
</dbReference>
<dbReference type="RefSeq" id="XP_007752487.1">
    <property type="nucleotide sequence ID" value="XM_007754297.1"/>
</dbReference>
<dbReference type="GeneID" id="19174872"/>
<accession>W9WG05</accession>
<gene>
    <name evidence="4" type="ORF">A1O7_00255</name>
</gene>